<evidence type="ECO:0000259" key="2">
    <source>
        <dbReference type="Pfam" id="PF15705"/>
    </source>
</evidence>
<dbReference type="InterPro" id="IPR055421">
    <property type="entry name" value="TMEM132_3rd"/>
</dbReference>
<accession>A0A8J4WUC9</accession>
<feature type="compositionally biased region" description="Polar residues" evidence="1">
    <location>
        <begin position="261"/>
        <end position="271"/>
    </location>
</feature>
<evidence type="ECO:0000256" key="1">
    <source>
        <dbReference type="SAM" id="MobiDB-lite"/>
    </source>
</evidence>
<dbReference type="Proteomes" id="UP000727407">
    <property type="component" value="Unassembled WGS sequence"/>
</dbReference>
<dbReference type="Pfam" id="PF23481">
    <property type="entry name" value="Ig_TMEM132_2nd"/>
    <property type="match status" value="1"/>
</dbReference>
<sequence length="399" mass="45044">MCSCSSCSSGSPAARLCGFVPRLFDVRFAESPRRLVPVTESRIPDTLPRYSSSATYLPVNYQLLDSESSFLLKEATQDFMRNSSFLSRTEPFFIHQARKPPTLRASYGSLAVEQPVPSELLQPPGSFITSSTLFTFNWKVQTFILKLKIHLDKPRIQVLFYVSGRDWDDYSVVDKLPCVRMFAFHETQEVRGSCRLQGELGLCVAELETPISWFAPPTVIPGRQKISDFPEGNPVALYYSLRAAQNGQCPGKDPGFRNPEQPGSQEDSFISTTSTPMKRIGIVRLFRTPTIPELSEQRVDGNFAVLVPSEPVRPRESVSAYVATSPYSPVEMFTLRVKLKDGVTFLGARPCNPMLWMISQDARVEGHRVVTLHCRKKETGYAQRYVAEFPPQLRRLIWQ</sequence>
<dbReference type="InterPro" id="IPR031435">
    <property type="entry name" value="TMEM132_N"/>
</dbReference>
<dbReference type="Pfam" id="PF23039">
    <property type="entry name" value="TMEM132_3rd"/>
    <property type="match status" value="1"/>
</dbReference>
<feature type="domain" description="Transmembrane protein TMEM132 second Ig-like" evidence="4">
    <location>
        <begin position="139"/>
        <end position="267"/>
    </location>
</feature>
<dbReference type="PANTHER" id="PTHR13388">
    <property type="entry name" value="DETONATOR, ISOFORM E"/>
    <property type="match status" value="1"/>
</dbReference>
<dbReference type="OrthoDB" id="10026202at2759"/>
<keyword evidence="5" id="KW-0812">Transmembrane</keyword>
<organism evidence="5 6">
    <name type="scientific">Clarias magur</name>
    <name type="common">Asian catfish</name>
    <name type="synonym">Macropteronotus magur</name>
    <dbReference type="NCBI Taxonomy" id="1594786"/>
    <lineage>
        <taxon>Eukaryota</taxon>
        <taxon>Metazoa</taxon>
        <taxon>Chordata</taxon>
        <taxon>Craniata</taxon>
        <taxon>Vertebrata</taxon>
        <taxon>Euteleostomi</taxon>
        <taxon>Actinopterygii</taxon>
        <taxon>Neopterygii</taxon>
        <taxon>Teleostei</taxon>
        <taxon>Ostariophysi</taxon>
        <taxon>Siluriformes</taxon>
        <taxon>Clariidae</taxon>
        <taxon>Clarias</taxon>
    </lineage>
</organism>
<evidence type="ECO:0000313" key="5">
    <source>
        <dbReference type="EMBL" id="KAF5891436.1"/>
    </source>
</evidence>
<feature type="domain" description="Transmembrane protein TMEM132 cohesin-like" evidence="3">
    <location>
        <begin position="294"/>
        <end position="387"/>
    </location>
</feature>
<comment type="caution">
    <text evidence="5">The sequence shown here is derived from an EMBL/GenBank/DDBJ whole genome shotgun (WGS) entry which is preliminary data.</text>
</comment>
<dbReference type="PANTHER" id="PTHR13388:SF4">
    <property type="entry name" value="TRANSMEMBRANE PROTEIN 132C"/>
    <property type="match status" value="1"/>
</dbReference>
<dbReference type="EMBL" id="QNUK01000585">
    <property type="protein sequence ID" value="KAF5891436.1"/>
    <property type="molecule type" value="Genomic_DNA"/>
</dbReference>
<evidence type="ECO:0000259" key="4">
    <source>
        <dbReference type="Pfam" id="PF23481"/>
    </source>
</evidence>
<evidence type="ECO:0000259" key="3">
    <source>
        <dbReference type="Pfam" id="PF23039"/>
    </source>
</evidence>
<dbReference type="AlphaFoldDB" id="A0A8J4WUC9"/>
<gene>
    <name evidence="5" type="primary">tmem132c</name>
    <name evidence="5" type="ORF">DAT39_018860</name>
</gene>
<dbReference type="InterPro" id="IPR026307">
    <property type="entry name" value="TMEM132"/>
</dbReference>
<reference evidence="5" key="1">
    <citation type="submission" date="2020-07" db="EMBL/GenBank/DDBJ databases">
        <title>Clarias magur genome sequencing, assembly and annotation.</title>
        <authorList>
            <person name="Kushwaha B."/>
            <person name="Kumar R."/>
            <person name="Das P."/>
            <person name="Joshi C.G."/>
            <person name="Kumar D."/>
            <person name="Nagpure N.S."/>
            <person name="Pandey M."/>
            <person name="Agarwal S."/>
            <person name="Srivastava S."/>
            <person name="Singh M."/>
            <person name="Sahoo L."/>
            <person name="Jayasankar P."/>
            <person name="Meher P.K."/>
            <person name="Koringa P.G."/>
            <person name="Iquebal M.A."/>
            <person name="Das S.P."/>
            <person name="Bit A."/>
            <person name="Patnaik S."/>
            <person name="Patel N."/>
            <person name="Shah T.M."/>
            <person name="Hinsu A."/>
            <person name="Jena J.K."/>
        </authorList>
    </citation>
    <scope>NUCLEOTIDE SEQUENCE</scope>
    <source>
        <strain evidence="5">CIFAMagur01</strain>
        <tissue evidence="5">Testis</tissue>
    </source>
</reference>
<feature type="non-terminal residue" evidence="5">
    <location>
        <position position="1"/>
    </location>
</feature>
<dbReference type="Pfam" id="PF15705">
    <property type="entry name" value="TMEM132_N"/>
    <property type="match status" value="1"/>
</dbReference>
<keyword evidence="6" id="KW-1185">Reference proteome</keyword>
<protein>
    <submittedName>
        <fullName evidence="5">Transmembrane protein</fullName>
    </submittedName>
</protein>
<feature type="domain" description="Transmembrane protein TMEM132 N-terminal" evidence="2">
    <location>
        <begin position="59"/>
        <end position="121"/>
    </location>
</feature>
<keyword evidence="5" id="KW-0472">Membrane</keyword>
<proteinExistence type="predicted"/>
<feature type="region of interest" description="Disordered" evidence="1">
    <location>
        <begin position="249"/>
        <end position="271"/>
    </location>
</feature>
<dbReference type="InterPro" id="IPR055422">
    <property type="entry name" value="Ig_TMEM132_2nd"/>
</dbReference>
<name>A0A8J4WUC9_CLAMG</name>
<evidence type="ECO:0000313" key="6">
    <source>
        <dbReference type="Proteomes" id="UP000727407"/>
    </source>
</evidence>